<comment type="caution">
    <text evidence="2">The sequence shown here is derived from an EMBL/GenBank/DDBJ whole genome shotgun (WGS) entry which is preliminary data.</text>
</comment>
<sequence length="74" mass="7443">MARARHQSMVGTSGELGAAPPVPPAMITHVGQVALSVSAVLVSTGAYAAGSGWGAHERSTLGSFQISQAWTLPA</sequence>
<evidence type="ECO:0000256" key="1">
    <source>
        <dbReference type="SAM" id="MobiDB-lite"/>
    </source>
</evidence>
<dbReference type="Proteomes" id="UP000254118">
    <property type="component" value="Unassembled WGS sequence"/>
</dbReference>
<protein>
    <submittedName>
        <fullName evidence="2">Uncharacterized protein</fullName>
    </submittedName>
</protein>
<dbReference type="AlphaFoldDB" id="A0AA46BNY2"/>
<feature type="region of interest" description="Disordered" evidence="1">
    <location>
        <begin position="1"/>
        <end position="22"/>
    </location>
</feature>
<proteinExistence type="predicted"/>
<reference evidence="2 3" key="1">
    <citation type="submission" date="2018-06" db="EMBL/GenBank/DDBJ databases">
        <authorList>
            <consortium name="Pathogen Informatics"/>
            <person name="Doyle S."/>
        </authorList>
    </citation>
    <scope>NUCLEOTIDE SEQUENCE [LARGE SCALE GENOMIC DNA]</scope>
    <source>
        <strain evidence="2 3">NCTC7915</strain>
    </source>
</reference>
<organism evidence="2 3">
    <name type="scientific">Dermatophilus congolensis</name>
    <dbReference type="NCBI Taxonomy" id="1863"/>
    <lineage>
        <taxon>Bacteria</taxon>
        <taxon>Bacillati</taxon>
        <taxon>Actinomycetota</taxon>
        <taxon>Actinomycetes</taxon>
        <taxon>Micrococcales</taxon>
        <taxon>Dermatophilaceae</taxon>
        <taxon>Dermatophilus</taxon>
    </lineage>
</organism>
<gene>
    <name evidence="2" type="ORF">NCTC7915_01539</name>
</gene>
<dbReference type="EMBL" id="UFYA01000001">
    <property type="protein sequence ID" value="STD11221.1"/>
    <property type="molecule type" value="Genomic_DNA"/>
</dbReference>
<evidence type="ECO:0000313" key="3">
    <source>
        <dbReference type="Proteomes" id="UP000254118"/>
    </source>
</evidence>
<name>A0AA46BNY2_9MICO</name>
<accession>A0AA46BNY2</accession>
<evidence type="ECO:0000313" key="2">
    <source>
        <dbReference type="EMBL" id="STD11221.1"/>
    </source>
</evidence>